<dbReference type="EMBL" id="JARJCW010000105">
    <property type="protein sequence ID" value="KAJ7193745.1"/>
    <property type="molecule type" value="Genomic_DNA"/>
</dbReference>
<keyword evidence="2" id="KW-1185">Reference proteome</keyword>
<proteinExistence type="predicted"/>
<name>A0AAD6UU89_9AGAR</name>
<dbReference type="Proteomes" id="UP001219525">
    <property type="component" value="Unassembled WGS sequence"/>
</dbReference>
<protein>
    <submittedName>
        <fullName evidence="1">Uncharacterized protein</fullName>
    </submittedName>
</protein>
<comment type="caution">
    <text evidence="1">The sequence shown here is derived from an EMBL/GenBank/DDBJ whole genome shotgun (WGS) entry which is preliminary data.</text>
</comment>
<organism evidence="1 2">
    <name type="scientific">Mycena pura</name>
    <dbReference type="NCBI Taxonomy" id="153505"/>
    <lineage>
        <taxon>Eukaryota</taxon>
        <taxon>Fungi</taxon>
        <taxon>Dikarya</taxon>
        <taxon>Basidiomycota</taxon>
        <taxon>Agaricomycotina</taxon>
        <taxon>Agaricomycetes</taxon>
        <taxon>Agaricomycetidae</taxon>
        <taxon>Agaricales</taxon>
        <taxon>Marasmiineae</taxon>
        <taxon>Mycenaceae</taxon>
        <taxon>Mycena</taxon>
    </lineage>
</organism>
<sequence length="181" mass="18801">MLASEWRMPYSNKPHALGLSTPPSLDFPRGLTASTFDNPTVLTFVDPAVRKMSFKLRLGDIDASVSTTPLTSFHVTPTSTVRDGGNIGGVNASESSTPPAPSLTCKHLRIRFGLLQHVADSLERFSVGGLNGSSSASTTPFSEFSEAITRAALPIAITVSTASVNSSASTSISSTSTAPGS</sequence>
<reference evidence="1" key="1">
    <citation type="submission" date="2023-03" db="EMBL/GenBank/DDBJ databases">
        <title>Massive genome expansion in bonnet fungi (Mycena s.s.) driven by repeated elements and novel gene families across ecological guilds.</title>
        <authorList>
            <consortium name="Lawrence Berkeley National Laboratory"/>
            <person name="Harder C.B."/>
            <person name="Miyauchi S."/>
            <person name="Viragh M."/>
            <person name="Kuo A."/>
            <person name="Thoen E."/>
            <person name="Andreopoulos B."/>
            <person name="Lu D."/>
            <person name="Skrede I."/>
            <person name="Drula E."/>
            <person name="Henrissat B."/>
            <person name="Morin E."/>
            <person name="Kohler A."/>
            <person name="Barry K."/>
            <person name="LaButti K."/>
            <person name="Morin E."/>
            <person name="Salamov A."/>
            <person name="Lipzen A."/>
            <person name="Mereny Z."/>
            <person name="Hegedus B."/>
            <person name="Baldrian P."/>
            <person name="Stursova M."/>
            <person name="Weitz H."/>
            <person name="Taylor A."/>
            <person name="Grigoriev I.V."/>
            <person name="Nagy L.G."/>
            <person name="Martin F."/>
            <person name="Kauserud H."/>
        </authorList>
    </citation>
    <scope>NUCLEOTIDE SEQUENCE</scope>
    <source>
        <strain evidence="1">9144</strain>
    </source>
</reference>
<evidence type="ECO:0000313" key="2">
    <source>
        <dbReference type="Proteomes" id="UP001219525"/>
    </source>
</evidence>
<accession>A0AAD6UU89</accession>
<evidence type="ECO:0000313" key="1">
    <source>
        <dbReference type="EMBL" id="KAJ7193745.1"/>
    </source>
</evidence>
<gene>
    <name evidence="1" type="ORF">GGX14DRAFT_577014</name>
</gene>
<dbReference type="AlphaFoldDB" id="A0AAD6UU89"/>